<dbReference type="InterPro" id="IPR043519">
    <property type="entry name" value="NT_sf"/>
</dbReference>
<organism evidence="2 3">
    <name type="scientific">Janibacter indicus</name>
    <dbReference type="NCBI Taxonomy" id="857417"/>
    <lineage>
        <taxon>Bacteria</taxon>
        <taxon>Bacillati</taxon>
        <taxon>Actinomycetota</taxon>
        <taxon>Actinomycetes</taxon>
        <taxon>Micrococcales</taxon>
        <taxon>Intrasporangiaceae</taxon>
        <taxon>Janibacter</taxon>
    </lineage>
</organism>
<evidence type="ECO:0000256" key="1">
    <source>
        <dbReference type="ARBA" id="ARBA00023118"/>
    </source>
</evidence>
<dbReference type="GO" id="GO:0051607">
    <property type="term" value="P:defense response to virus"/>
    <property type="evidence" value="ECO:0007669"/>
    <property type="project" value="UniProtKB-KW"/>
</dbReference>
<dbReference type="EMBL" id="CP013290">
    <property type="protein sequence ID" value="APH00758.1"/>
    <property type="molecule type" value="Genomic_DNA"/>
</dbReference>
<dbReference type="Proteomes" id="UP000182938">
    <property type="component" value="Chromosome"/>
</dbReference>
<dbReference type="CDD" id="cd05400">
    <property type="entry name" value="NT_2-5OAS_ClassI-CCAase"/>
    <property type="match status" value="1"/>
</dbReference>
<keyword evidence="1" id="KW-0051">Antiviral defense</keyword>
<protein>
    <recommendedName>
        <fullName evidence="4">Nucleotidyltransferase</fullName>
    </recommendedName>
</protein>
<dbReference type="RefSeq" id="WP_072623922.1">
    <property type="nucleotide sequence ID" value="NZ_CP013290.1"/>
</dbReference>
<reference evidence="2 3" key="1">
    <citation type="submission" date="2015-11" db="EMBL/GenBank/DDBJ databases">
        <authorList>
            <person name="Zhang Y."/>
            <person name="Guo Z."/>
        </authorList>
    </citation>
    <scope>NUCLEOTIDE SEQUENCE [LARGE SCALE GENOMIC DNA]</scope>
    <source>
        <strain evidence="2 3">YFY001</strain>
    </source>
</reference>
<evidence type="ECO:0000313" key="3">
    <source>
        <dbReference type="Proteomes" id="UP000182938"/>
    </source>
</evidence>
<dbReference type="SUPFAM" id="SSF81301">
    <property type="entry name" value="Nucleotidyltransferase"/>
    <property type="match status" value="1"/>
</dbReference>
<dbReference type="AlphaFoldDB" id="A0A1L3MEL9"/>
<accession>A0A1L3MEL9</accession>
<gene>
    <name evidence="2" type="ORF">ASJ30_03760</name>
</gene>
<dbReference type="GO" id="GO:0016779">
    <property type="term" value="F:nucleotidyltransferase activity"/>
    <property type="evidence" value="ECO:0007669"/>
    <property type="project" value="InterPro"/>
</dbReference>
<sequence length="289" mass="31630">MTQTTSQAMAAFLEAITVTDYQKTSIIEARKNRVVKNLTGAFPPTSDLPFSHAVLMGSAAKGTIVRPIDDIDVLAVFSNANDAWSKYRWDSQSFLYRIRRAYDGTETAQVGARGQAVRVFFQTGGHVDVAPVFFHGDDVYGLPKGDGGWINTAPTVANSWFAKRNSDLGYNLAPLVRLLKKWNGSHSKRLRSFHLETMAASVFRTLGSSRRGGLTNFFEWAPNHLDASDPGGQSGSLSGYLSWTSRSEVIQSLRTAAERAAKAQAAEAVGDHAEAKRLWRIILGSSFPN</sequence>
<evidence type="ECO:0008006" key="4">
    <source>
        <dbReference type="Google" id="ProtNLM"/>
    </source>
</evidence>
<name>A0A1L3MEL9_9MICO</name>
<evidence type="ECO:0000313" key="2">
    <source>
        <dbReference type="EMBL" id="APH00758.1"/>
    </source>
</evidence>
<proteinExistence type="predicted"/>
<dbReference type="InterPro" id="IPR006116">
    <property type="entry name" value="NT_2-5OAS_ClassI-CCAase"/>
</dbReference>
<dbReference type="KEGG" id="jte:ASJ30_03760"/>
<dbReference type="Pfam" id="PF18144">
    <property type="entry name" value="SMODS"/>
    <property type="match status" value="1"/>
</dbReference>
<keyword evidence="3" id="KW-1185">Reference proteome</keyword>